<evidence type="ECO:0000313" key="5">
    <source>
        <dbReference type="Proteomes" id="UP000247409"/>
    </source>
</evidence>
<feature type="region of interest" description="Disordered" evidence="3">
    <location>
        <begin position="23"/>
        <end position="46"/>
    </location>
</feature>
<reference evidence="4 5" key="1">
    <citation type="journal article" date="2018" name="Mol. Biol. Evol.">
        <title>Analysis of the draft genome of the red seaweed Gracilariopsis chorda provides insights into genome size evolution in Rhodophyta.</title>
        <authorList>
            <person name="Lee J."/>
            <person name="Yang E.C."/>
            <person name="Graf L."/>
            <person name="Yang J.H."/>
            <person name="Qiu H."/>
            <person name="Zel Zion U."/>
            <person name="Chan C.X."/>
            <person name="Stephens T.G."/>
            <person name="Weber A.P.M."/>
            <person name="Boo G.H."/>
            <person name="Boo S.M."/>
            <person name="Kim K.M."/>
            <person name="Shin Y."/>
            <person name="Jung M."/>
            <person name="Lee S.J."/>
            <person name="Yim H.S."/>
            <person name="Lee J.H."/>
            <person name="Bhattacharya D."/>
            <person name="Yoon H.S."/>
        </authorList>
    </citation>
    <scope>NUCLEOTIDE SEQUENCE [LARGE SCALE GENOMIC DNA]</scope>
    <source>
        <strain evidence="4 5">SKKU-2015</strain>
        <tissue evidence="4">Whole body</tissue>
    </source>
</reference>
<proteinExistence type="predicted"/>
<feature type="repeat" description="ARM" evidence="2">
    <location>
        <begin position="276"/>
        <end position="320"/>
    </location>
</feature>
<dbReference type="Gene3D" id="1.25.10.10">
    <property type="entry name" value="Leucine-rich Repeat Variant"/>
    <property type="match status" value="3"/>
</dbReference>
<dbReference type="AlphaFoldDB" id="A0A2V3IMM6"/>
<evidence type="ECO:0000313" key="4">
    <source>
        <dbReference type="EMBL" id="PXF43323.1"/>
    </source>
</evidence>
<dbReference type="Proteomes" id="UP000247409">
    <property type="component" value="Unassembled WGS sequence"/>
</dbReference>
<protein>
    <submittedName>
        <fullName evidence="4">Protein aardvark</fullName>
    </submittedName>
</protein>
<dbReference type="PROSITE" id="PS50176">
    <property type="entry name" value="ARM_REPEAT"/>
    <property type="match status" value="3"/>
</dbReference>
<dbReference type="SMART" id="SM00185">
    <property type="entry name" value="ARM"/>
    <property type="match status" value="8"/>
</dbReference>
<dbReference type="PANTHER" id="PTHR22895:SF0">
    <property type="entry name" value="ARMADILLO REPEAT-CONTAINING PROTEIN 6"/>
    <property type="match status" value="1"/>
</dbReference>
<name>A0A2V3IMM6_9FLOR</name>
<dbReference type="InterPro" id="IPR011989">
    <property type="entry name" value="ARM-like"/>
</dbReference>
<evidence type="ECO:0000256" key="1">
    <source>
        <dbReference type="ARBA" id="ARBA00022737"/>
    </source>
</evidence>
<comment type="caution">
    <text evidence="4">The sequence shown here is derived from an EMBL/GenBank/DDBJ whole genome shotgun (WGS) entry which is preliminary data.</text>
</comment>
<dbReference type="EMBL" id="NBIV01000129">
    <property type="protein sequence ID" value="PXF43323.1"/>
    <property type="molecule type" value="Genomic_DNA"/>
</dbReference>
<feature type="compositionally biased region" description="Basic and acidic residues" evidence="3">
    <location>
        <begin position="29"/>
        <end position="46"/>
    </location>
</feature>
<sequence>MSMQNVSPNNLSDLAHIEKFGSFGLSSEKGGKENEQGKEGEKKKRLVQEAKKTVSELLEAMERDKALSVNESGFSFSQNPLKAFASADVVTVDKFVASGGLRSISMAMKKHSSSSDVVDTACRTLVTLMFYQSSVVEDAIRAGAIGSIISAIFAQADSGSEDAKVSALKALRGMTQSEERRNDIFEQEGLKAVVAAVQKTTESPRMLSHAALLLSNLAFGNAEIKDATGHMGGLTAICQGMLRHPEHQGMQARGSLALRNLCYNSELNQKIAGESGAADALVKAITNYIEDREVVHQSCVALGNLSNTNEENRVRITEAKGITILVKLMQMHPKSQTINDDCISVLRNIVVGNVDGQIQIGACGGVACICQALDTFEKQGKIVGKACAAIRYLCFLPENRDRVRSEKGMEAIVKILKVHCGERSIVENALLAIGNATFEHEENKAAVGRCGGIPQIIKALEQHRLSAAIQEHGCRVLRNLADKCDFNRALQAESGAVYAGVLAMMGFPENASVQEQACAMLLNIAFSAAVIEKVAQGDAARLAEKALSMHQKHRGVQLQAGSLLDRLEDYMKGTIELGHTQSTDNGGNRSGILGIKKIRSWRK</sequence>
<evidence type="ECO:0000256" key="2">
    <source>
        <dbReference type="PROSITE-ProRule" id="PRU00259"/>
    </source>
</evidence>
<keyword evidence="1" id="KW-0677">Repeat</keyword>
<keyword evidence="5" id="KW-1185">Reference proteome</keyword>
<accession>A0A2V3IMM6</accession>
<feature type="repeat" description="ARM" evidence="2">
    <location>
        <begin position="407"/>
        <end position="451"/>
    </location>
</feature>
<dbReference type="SUPFAM" id="SSF48371">
    <property type="entry name" value="ARM repeat"/>
    <property type="match status" value="1"/>
</dbReference>
<organism evidence="4 5">
    <name type="scientific">Gracilariopsis chorda</name>
    <dbReference type="NCBI Taxonomy" id="448386"/>
    <lineage>
        <taxon>Eukaryota</taxon>
        <taxon>Rhodophyta</taxon>
        <taxon>Florideophyceae</taxon>
        <taxon>Rhodymeniophycidae</taxon>
        <taxon>Gracilariales</taxon>
        <taxon>Gracilariaceae</taxon>
        <taxon>Gracilariopsis</taxon>
    </lineage>
</organism>
<evidence type="ECO:0000256" key="3">
    <source>
        <dbReference type="SAM" id="MobiDB-lite"/>
    </source>
</evidence>
<dbReference type="InterPro" id="IPR000225">
    <property type="entry name" value="Armadillo"/>
</dbReference>
<feature type="repeat" description="ARM" evidence="2">
    <location>
        <begin position="451"/>
        <end position="495"/>
    </location>
</feature>
<dbReference type="PANTHER" id="PTHR22895">
    <property type="entry name" value="ARMADILLO REPEAT-CONTAINING PROTEIN 6"/>
    <property type="match status" value="1"/>
</dbReference>
<gene>
    <name evidence="4" type="ORF">BWQ96_06962</name>
</gene>
<dbReference type="OrthoDB" id="4094at2759"/>
<dbReference type="InterPro" id="IPR016024">
    <property type="entry name" value="ARM-type_fold"/>
</dbReference>